<dbReference type="CDD" id="cd00761">
    <property type="entry name" value="Glyco_tranf_GTA_type"/>
    <property type="match status" value="1"/>
</dbReference>
<evidence type="ECO:0000313" key="3">
    <source>
        <dbReference type="Proteomes" id="UP000283738"/>
    </source>
</evidence>
<dbReference type="SUPFAM" id="SSF53448">
    <property type="entry name" value="Nucleotide-diphospho-sugar transferases"/>
    <property type="match status" value="1"/>
</dbReference>
<sequence length="361" mass="42371">MTKQERQPLVSILIPVYNVEYYLEKCLDTVENQTYQNLEIILVDDGSTDHSLDIIKGYAERDSRIKFFSRENRGLLPTRLQELQLCSGTYIAFMDSDDWLEINYIERLVMTALKYDADIVRCADVIEFVAERRRREYGKASYAEEIVIQREQYGTKLVPDLIYTAYYNSIHSELLKSDLINETLLDNIGTRSSVSVGEDLVINCEFYKRSSKVVFIPDRLYHYRKNPTSLMATRISVDKLEKRLMDGYLTFQAIEDVIKMFPGVKKEAYYQRLAEEMDHCVNLCFQQLGNRKLKKQAIRLTQGFVEKHKINKVDKKELQYLYCKDAKGELLRKTIKVTYPFLIKQTVKKVLIKIHANVRKK</sequence>
<accession>A0A3R6A098</accession>
<proteinExistence type="predicted"/>
<dbReference type="PANTHER" id="PTHR22916:SF3">
    <property type="entry name" value="UDP-GLCNAC:BETAGAL BETA-1,3-N-ACETYLGLUCOSAMINYLTRANSFERASE-LIKE PROTEIN 1"/>
    <property type="match status" value="1"/>
</dbReference>
<keyword evidence="2" id="KW-0808">Transferase</keyword>
<reference evidence="2 3" key="1">
    <citation type="submission" date="2018-08" db="EMBL/GenBank/DDBJ databases">
        <title>A genome reference for cultivated species of the human gut microbiota.</title>
        <authorList>
            <person name="Zou Y."/>
            <person name="Xue W."/>
            <person name="Luo G."/>
        </authorList>
    </citation>
    <scope>NUCLEOTIDE SEQUENCE [LARGE SCALE GENOMIC DNA]</scope>
    <source>
        <strain evidence="2 3">AF28-15</strain>
    </source>
</reference>
<protein>
    <submittedName>
        <fullName evidence="2">Glycosyltransferase family 2 protein</fullName>
    </submittedName>
</protein>
<dbReference type="Gene3D" id="3.90.550.10">
    <property type="entry name" value="Spore Coat Polysaccharide Biosynthesis Protein SpsA, Chain A"/>
    <property type="match status" value="1"/>
</dbReference>
<name>A0A3R6A098_9FIRM</name>
<dbReference type="RefSeq" id="WP_118111102.1">
    <property type="nucleotide sequence ID" value="NZ_QRTF01000029.1"/>
</dbReference>
<feature type="domain" description="Glycosyltransferase 2-like" evidence="1">
    <location>
        <begin position="11"/>
        <end position="145"/>
    </location>
</feature>
<gene>
    <name evidence="2" type="ORF">DWY96_12020</name>
</gene>
<dbReference type="InterPro" id="IPR029044">
    <property type="entry name" value="Nucleotide-diphossugar_trans"/>
</dbReference>
<dbReference type="AlphaFoldDB" id="A0A3R6A098"/>
<dbReference type="Proteomes" id="UP000283738">
    <property type="component" value="Unassembled WGS sequence"/>
</dbReference>
<dbReference type="EMBL" id="QRTF01000029">
    <property type="protein sequence ID" value="RGQ46986.1"/>
    <property type="molecule type" value="Genomic_DNA"/>
</dbReference>
<comment type="caution">
    <text evidence="2">The sequence shown here is derived from an EMBL/GenBank/DDBJ whole genome shotgun (WGS) entry which is preliminary data.</text>
</comment>
<dbReference type="GO" id="GO:0016758">
    <property type="term" value="F:hexosyltransferase activity"/>
    <property type="evidence" value="ECO:0007669"/>
    <property type="project" value="UniProtKB-ARBA"/>
</dbReference>
<organism evidence="2 3">
    <name type="scientific">Roseburia inulinivorans</name>
    <dbReference type="NCBI Taxonomy" id="360807"/>
    <lineage>
        <taxon>Bacteria</taxon>
        <taxon>Bacillati</taxon>
        <taxon>Bacillota</taxon>
        <taxon>Clostridia</taxon>
        <taxon>Lachnospirales</taxon>
        <taxon>Lachnospiraceae</taxon>
        <taxon>Roseburia</taxon>
    </lineage>
</organism>
<dbReference type="InterPro" id="IPR001173">
    <property type="entry name" value="Glyco_trans_2-like"/>
</dbReference>
<dbReference type="PANTHER" id="PTHR22916">
    <property type="entry name" value="GLYCOSYLTRANSFERASE"/>
    <property type="match status" value="1"/>
</dbReference>
<dbReference type="Pfam" id="PF00535">
    <property type="entry name" value="Glycos_transf_2"/>
    <property type="match status" value="1"/>
</dbReference>
<evidence type="ECO:0000313" key="2">
    <source>
        <dbReference type="EMBL" id="RGQ46986.1"/>
    </source>
</evidence>
<evidence type="ECO:0000259" key="1">
    <source>
        <dbReference type="Pfam" id="PF00535"/>
    </source>
</evidence>